<evidence type="ECO:0000256" key="1">
    <source>
        <dbReference type="SAM" id="SignalP"/>
    </source>
</evidence>
<dbReference type="PANTHER" id="PTHR35812">
    <property type="entry name" value="LIPOPROTEIN"/>
    <property type="match status" value="1"/>
</dbReference>
<feature type="domain" description="Lcl C-terminal" evidence="2">
    <location>
        <begin position="53"/>
        <end position="177"/>
    </location>
</feature>
<accession>A0ABU7JEZ0</accession>
<evidence type="ECO:0000313" key="3">
    <source>
        <dbReference type="EMBL" id="MEE2024256.1"/>
    </source>
</evidence>
<organism evidence="3 4">
    <name type="scientific">Alkalimonas mucilaginosa</name>
    <dbReference type="NCBI Taxonomy" id="3057676"/>
    <lineage>
        <taxon>Bacteria</taxon>
        <taxon>Pseudomonadati</taxon>
        <taxon>Pseudomonadota</taxon>
        <taxon>Gammaproteobacteria</taxon>
        <taxon>Alkalimonas</taxon>
    </lineage>
</organism>
<dbReference type="PANTHER" id="PTHR35812:SF1">
    <property type="entry name" value="LIPOPROTEIN"/>
    <property type="match status" value="1"/>
</dbReference>
<protein>
    <submittedName>
        <fullName evidence="3">DUF1566 domain-containing protein</fullName>
    </submittedName>
</protein>
<evidence type="ECO:0000259" key="2">
    <source>
        <dbReference type="Pfam" id="PF07603"/>
    </source>
</evidence>
<keyword evidence="4" id="KW-1185">Reference proteome</keyword>
<feature type="chain" id="PRO_5046080596" evidence="1">
    <location>
        <begin position="28"/>
        <end position="180"/>
    </location>
</feature>
<dbReference type="Pfam" id="PF07603">
    <property type="entry name" value="Lcl_C"/>
    <property type="match status" value="1"/>
</dbReference>
<dbReference type="Proteomes" id="UP001339167">
    <property type="component" value="Unassembled WGS sequence"/>
</dbReference>
<comment type="caution">
    <text evidence="3">The sequence shown here is derived from an EMBL/GenBank/DDBJ whole genome shotgun (WGS) entry which is preliminary data.</text>
</comment>
<gene>
    <name evidence="3" type="ORF">QWF21_08350</name>
</gene>
<evidence type="ECO:0000313" key="4">
    <source>
        <dbReference type="Proteomes" id="UP001339167"/>
    </source>
</evidence>
<keyword evidence="1" id="KW-0732">Signal</keyword>
<dbReference type="EMBL" id="JAUGZK010000005">
    <property type="protein sequence ID" value="MEE2024256.1"/>
    <property type="molecule type" value="Genomic_DNA"/>
</dbReference>
<dbReference type="RefSeq" id="WP_330087596.1">
    <property type="nucleotide sequence ID" value="NZ_JAUGZK010000005.1"/>
</dbReference>
<proteinExistence type="predicted"/>
<name>A0ABU7JEZ0_9GAMM</name>
<feature type="signal peptide" evidence="1">
    <location>
        <begin position="1"/>
        <end position="27"/>
    </location>
</feature>
<sequence>MFPVLSKSMLLLAGLLALVGVGHSAMAADVCANENTAIPFRTPSTDFQVHGDGTISQHSTKLMWMQCSIGQSWDGAGCVGVMNSYHWLDALQMAESFSFAGYSDWRLPNKNELAAIIEERCWSPSVNTANFPDASDGTYWTSSPHVKYSTQSWSVHFFIGSITGTDKSSELYVRLVRFDE</sequence>
<dbReference type="InterPro" id="IPR011460">
    <property type="entry name" value="Lcl_C"/>
</dbReference>
<reference evidence="3 4" key="1">
    <citation type="submission" date="2023-06" db="EMBL/GenBank/DDBJ databases">
        <title>Alkalimonas sp., MEB004 an alkaliphilic bacterium isolated from Lonar Lake, India.</title>
        <authorList>
            <person name="Joshi A."/>
            <person name="Thite S."/>
        </authorList>
    </citation>
    <scope>NUCLEOTIDE SEQUENCE [LARGE SCALE GENOMIC DNA]</scope>
    <source>
        <strain evidence="3 4">MEB004</strain>
    </source>
</reference>